<dbReference type="CDD" id="cd23835">
    <property type="entry name" value="DRWD-N_CENP-O"/>
    <property type="match status" value="1"/>
</dbReference>
<evidence type="ECO:0000256" key="1">
    <source>
        <dbReference type="ARBA" id="ARBA00004123"/>
    </source>
</evidence>
<dbReference type="GO" id="GO:0005634">
    <property type="term" value="C:nucleus"/>
    <property type="evidence" value="ECO:0007669"/>
    <property type="project" value="UniProtKB-SubCell"/>
</dbReference>
<accession>A0A1B8Y616</accession>
<sequence length="520" mass="58041">MGPYWELLWARTGSCYGPVLGVAMGPYWELLWGPYWELLWARTGSCYGPVLGVAMGPYWELLWARTGSCYGPVLGVAMGPYWELLWAERSGEAAGEFEPEAPGVGVAAKWSDSVARRVGAGTMEQAQSLFREERSGEAAGEFEPEAPGVGVAAKWSDSVARRVGAGTMEQAQSLFREGWFHYPTSFLLFSPNPHYGLVTDSNRSAVPSNRSGVAQATYWSDQESRKRRVLSHLEQLEALSYNLAVKQEKQRQEWAALRKNQELVLELRKKRDELKAKIERHKAEIQAFRGREEAGEDHGSAAGTSQQAMLELCVEELKGMLEMHWLTGISGKRTKKGVCVCISTAFEGAYLDSFHLDIALKPSVGISRHSVPPFIPLEQIAKEHLQTDLKKFLSVLFEHLNAYAGRKYQFQQLQSFPGGFVRDAQQGNSLHTVLTFGYNVRVEKQPFCLRAKLLYGGVTRSLPTEAVITCEDNRPSVQEKISSHSSLFCQNPLHRALEFISSEDETLNHSSASLLGTHMF</sequence>
<keyword evidence="6" id="KW-0539">Nucleus</keyword>
<evidence type="ECO:0000256" key="2">
    <source>
        <dbReference type="ARBA" id="ARBA00004584"/>
    </source>
</evidence>
<dbReference type="AlphaFoldDB" id="A0A1B8Y616"/>
<keyword evidence="5" id="KW-0158">Chromosome</keyword>
<dbReference type="InterPro" id="IPR018464">
    <property type="entry name" value="CENP-O"/>
</dbReference>
<proteinExistence type="inferred from homology"/>
<evidence type="ECO:0000256" key="5">
    <source>
        <dbReference type="ARBA" id="ARBA00022454"/>
    </source>
</evidence>
<reference evidence="9" key="2">
    <citation type="journal article" date="2010" name="Science">
        <title>The genome of the Western clawed frog Xenopus tropicalis.</title>
        <authorList>
            <person name="Hellsten U."/>
            <person name="Harland R.M."/>
            <person name="Gilchrist M.J."/>
            <person name="Hendrix D."/>
            <person name="Jurka J."/>
            <person name="Kapitonov V."/>
            <person name="Ovcharenko I."/>
            <person name="Putnam N.H."/>
            <person name="Shu S."/>
            <person name="Taher L."/>
            <person name="Blitz I.L."/>
            <person name="Blumberg B."/>
            <person name="Dichmann D.S."/>
            <person name="Dubchak I."/>
            <person name="Amaya E."/>
            <person name="Detter J.C."/>
            <person name="Fletcher R."/>
            <person name="Gerhard D.S."/>
            <person name="Goodstein D."/>
            <person name="Graves T."/>
            <person name="Grigoriev I.V."/>
            <person name="Grimwood J."/>
            <person name="Kawashima T."/>
            <person name="Lindquist E."/>
            <person name="Lucas S.M."/>
            <person name="Mead P.E."/>
            <person name="Mitros T."/>
            <person name="Ogino H."/>
            <person name="Ohta Y."/>
            <person name="Poliakov A.V."/>
            <person name="Pollet N."/>
            <person name="Robert J."/>
            <person name="Salamov A."/>
            <person name="Sater A.K."/>
            <person name="Schmutz J."/>
            <person name="Terry A."/>
            <person name="Vize P.D."/>
            <person name="Warren W.C."/>
            <person name="Wells D."/>
            <person name="Wills A."/>
            <person name="Wilson R.K."/>
            <person name="Zimmerman L.B."/>
            <person name="Zorn A.M."/>
            <person name="Grainger R."/>
            <person name="Grammer T."/>
            <person name="Khokha M.K."/>
            <person name="Richardson P.M."/>
            <person name="Rokhsar D.S."/>
        </authorList>
    </citation>
    <scope>NUCLEOTIDE SEQUENCE [LARGE SCALE GENOMIC DNA]</scope>
    <source>
        <strain evidence="9">Nigerian</strain>
    </source>
</reference>
<comment type="subcellular location">
    <subcellularLocation>
        <location evidence="2">Chromosome</location>
        <location evidence="2">Centromere</location>
    </subcellularLocation>
    <subcellularLocation>
        <location evidence="1">Nucleus</location>
    </subcellularLocation>
</comment>
<evidence type="ECO:0000256" key="8">
    <source>
        <dbReference type="SAM" id="Coils"/>
    </source>
</evidence>
<keyword evidence="8" id="KW-0175">Coiled coil</keyword>
<reference evidence="9" key="3">
    <citation type="submission" date="2016-05" db="EMBL/GenBank/DDBJ databases">
        <title>WGS assembly of Xenopus tropicalis.</title>
        <authorList>
            <person name="Sessions A."/>
            <person name="Jenkins J."/>
            <person name="Mitros T."/>
            <person name="Lyons J.T."/>
            <person name="Dichmann D.S."/>
            <person name="Robert J."/>
            <person name="Harland R.M."/>
            <person name="Rokhsar D.S."/>
        </authorList>
    </citation>
    <scope>NUCLEOTIDE SEQUENCE</scope>
    <source>
        <strain evidence="9">Nigerian</strain>
    </source>
</reference>
<name>A0A1B8Y616_XENTR</name>
<dbReference type="PANTHER" id="PTHR14582:SF1">
    <property type="entry name" value="CENTROMERE PROTEIN O"/>
    <property type="match status" value="1"/>
</dbReference>
<evidence type="ECO:0000256" key="7">
    <source>
        <dbReference type="ARBA" id="ARBA00023328"/>
    </source>
</evidence>
<dbReference type="Pfam" id="PF09496">
    <property type="entry name" value="CENP-O"/>
    <property type="match status" value="1"/>
</dbReference>
<dbReference type="CDD" id="cd23836">
    <property type="entry name" value="DRWD-C_CENP-O"/>
    <property type="match status" value="1"/>
</dbReference>
<evidence type="ECO:0000256" key="3">
    <source>
        <dbReference type="ARBA" id="ARBA00007321"/>
    </source>
</evidence>
<evidence type="ECO:0000256" key="4">
    <source>
        <dbReference type="ARBA" id="ARBA00016395"/>
    </source>
</evidence>
<evidence type="ECO:0000313" key="9">
    <source>
        <dbReference type="EMBL" id="OCA18401.1"/>
    </source>
</evidence>
<protein>
    <recommendedName>
        <fullName evidence="4">Centromere protein O</fullName>
    </recommendedName>
</protein>
<dbReference type="GO" id="GO:0000776">
    <property type="term" value="C:kinetochore"/>
    <property type="evidence" value="ECO:0007669"/>
    <property type="project" value="InterPro"/>
</dbReference>
<evidence type="ECO:0000256" key="6">
    <source>
        <dbReference type="ARBA" id="ARBA00023242"/>
    </source>
</evidence>
<feature type="coiled-coil region" evidence="8">
    <location>
        <begin position="257"/>
        <end position="291"/>
    </location>
</feature>
<organism evidence="9">
    <name type="scientific">Xenopus tropicalis</name>
    <name type="common">Western clawed frog</name>
    <name type="synonym">Silurana tropicalis</name>
    <dbReference type="NCBI Taxonomy" id="8364"/>
    <lineage>
        <taxon>Eukaryota</taxon>
        <taxon>Metazoa</taxon>
        <taxon>Chordata</taxon>
        <taxon>Craniata</taxon>
        <taxon>Vertebrata</taxon>
        <taxon>Euteleostomi</taxon>
        <taxon>Amphibia</taxon>
        <taxon>Batrachia</taxon>
        <taxon>Anura</taxon>
        <taxon>Pipoidea</taxon>
        <taxon>Pipidae</taxon>
        <taxon>Xenopodinae</taxon>
        <taxon>Xenopus</taxon>
        <taxon>Silurana</taxon>
    </lineage>
</organism>
<reference evidence="9" key="1">
    <citation type="submission" date="2009-11" db="EMBL/GenBank/DDBJ databases">
        <authorList>
            <consortium name="US DOE Joint Genome Institute (JGI-PGF)"/>
            <person name="Ottilar R."/>
            <person name="Schmutz J."/>
            <person name="Salamov A."/>
            <person name="Cheng J.F."/>
            <person name="Lucas S."/>
            <person name="Pitluck S."/>
            <person name="Gundlach H."/>
            <person name="Guo Y."/>
            <person name="Haberer G."/>
            <person name="Nasrallah J."/>
            <person name="Mayer K.F.X."/>
            <person name="van de Peer Y."/>
            <person name="Weigel D."/>
            <person name="Grigoriev I.V."/>
        </authorList>
    </citation>
    <scope>NUCLEOTIDE SEQUENCE</scope>
    <source>
        <strain evidence="9">Nigerian</strain>
    </source>
</reference>
<gene>
    <name evidence="9" type="ORF">XENTR_v90025712mg</name>
</gene>
<keyword evidence="7" id="KW-0137">Centromere</keyword>
<dbReference type="EMBL" id="KV460420">
    <property type="protein sequence ID" value="OCA18401.1"/>
    <property type="molecule type" value="Genomic_DNA"/>
</dbReference>
<dbReference type="PANTHER" id="PTHR14582">
    <property type="entry name" value="INNER KINETOCHORE SUBUNIT MAL2"/>
    <property type="match status" value="1"/>
</dbReference>
<comment type="similarity">
    <text evidence="3">Belongs to the CENP-O/MCM21 family.</text>
</comment>